<evidence type="ECO:0000256" key="1">
    <source>
        <dbReference type="SAM" id="Phobius"/>
    </source>
</evidence>
<dbReference type="OrthoDB" id="7069061at2"/>
<protein>
    <submittedName>
        <fullName evidence="2">Uncharacterized protein</fullName>
    </submittedName>
</protein>
<feature type="transmembrane region" description="Helical" evidence="1">
    <location>
        <begin position="43"/>
        <end position="61"/>
    </location>
</feature>
<keyword evidence="1" id="KW-1133">Transmembrane helix</keyword>
<feature type="transmembrane region" description="Helical" evidence="1">
    <location>
        <begin position="7"/>
        <end position="31"/>
    </location>
</feature>
<dbReference type="Proteomes" id="UP000175669">
    <property type="component" value="Unassembled WGS sequence"/>
</dbReference>
<keyword evidence="1" id="KW-0472">Membrane</keyword>
<name>A0A1E8CJ26_9GAMM</name>
<evidence type="ECO:0000313" key="2">
    <source>
        <dbReference type="EMBL" id="OFE12295.1"/>
    </source>
</evidence>
<keyword evidence="1" id="KW-0812">Transmembrane</keyword>
<organism evidence="2 3">
    <name type="scientific">Pseudohongiella acticola</name>
    <dbReference type="NCBI Taxonomy" id="1524254"/>
    <lineage>
        <taxon>Bacteria</taxon>
        <taxon>Pseudomonadati</taxon>
        <taxon>Pseudomonadota</taxon>
        <taxon>Gammaproteobacteria</taxon>
        <taxon>Pseudomonadales</taxon>
        <taxon>Pseudohongiellaceae</taxon>
        <taxon>Pseudohongiella</taxon>
    </lineage>
</organism>
<dbReference type="EMBL" id="MASR01000001">
    <property type="protein sequence ID" value="OFE12295.1"/>
    <property type="molecule type" value="Genomic_DNA"/>
</dbReference>
<evidence type="ECO:0000313" key="3">
    <source>
        <dbReference type="Proteomes" id="UP000175669"/>
    </source>
</evidence>
<accession>A0A1E8CJ26</accession>
<gene>
    <name evidence="2" type="ORF">PHACT_03405</name>
</gene>
<keyword evidence="3" id="KW-1185">Reference proteome</keyword>
<sequence length="77" mass="7952">MQKIMGIVFLVLSAICVIAAVLTAINLGFIMTRPDSISVANAFVGQFVVIVGALVLGRILYRAGRGRLGGSTGGSDN</sequence>
<proteinExistence type="predicted"/>
<dbReference type="AlphaFoldDB" id="A0A1E8CJ26"/>
<dbReference type="RefSeq" id="WP_070115918.1">
    <property type="nucleotide sequence ID" value="NZ_CAXATG010000007.1"/>
</dbReference>
<reference evidence="3" key="1">
    <citation type="submission" date="2016-07" db="EMBL/GenBank/DDBJ databases">
        <authorList>
            <person name="Florea S."/>
            <person name="Webb J.S."/>
            <person name="Jaromczyk J."/>
            <person name="Schardl C.L."/>
        </authorList>
    </citation>
    <scope>NUCLEOTIDE SEQUENCE [LARGE SCALE GENOMIC DNA]</scope>
    <source>
        <strain evidence="3">KCTC 42131</strain>
    </source>
</reference>
<comment type="caution">
    <text evidence="2">The sequence shown here is derived from an EMBL/GenBank/DDBJ whole genome shotgun (WGS) entry which is preliminary data.</text>
</comment>